<evidence type="ECO:0000259" key="3">
    <source>
        <dbReference type="Pfam" id="PF13407"/>
    </source>
</evidence>
<dbReference type="Proteomes" id="UP000595691">
    <property type="component" value="Chromosome"/>
</dbReference>
<dbReference type="PANTHER" id="PTHR30036:SF7">
    <property type="entry name" value="ABC TRANSPORTER PERIPLASMIC-BINDING PROTEIN YPHF"/>
    <property type="match status" value="1"/>
</dbReference>
<protein>
    <submittedName>
        <fullName evidence="4">Substrate-binding domain-containing protein</fullName>
    </submittedName>
</protein>
<dbReference type="PANTHER" id="PTHR30036">
    <property type="entry name" value="D-XYLOSE-BINDING PERIPLASMIC PROTEIN"/>
    <property type="match status" value="1"/>
</dbReference>
<proteinExistence type="inferred from homology"/>
<dbReference type="Pfam" id="PF13407">
    <property type="entry name" value="Peripla_BP_4"/>
    <property type="match status" value="1"/>
</dbReference>
<evidence type="ECO:0000256" key="1">
    <source>
        <dbReference type="ARBA" id="ARBA00004196"/>
    </source>
</evidence>
<comment type="similarity">
    <text evidence="2">Belongs to the bacterial solute-binding protein 2 family.</text>
</comment>
<gene>
    <name evidence="4" type="ORF">I5776_20880</name>
</gene>
<dbReference type="RefSeq" id="WP_202778387.1">
    <property type="nucleotide sequence ID" value="NZ_CP065425.1"/>
</dbReference>
<name>A0ABX7E0W4_9BACI</name>
<dbReference type="EMBL" id="CP065425">
    <property type="protein sequence ID" value="QQZ09378.1"/>
    <property type="molecule type" value="Genomic_DNA"/>
</dbReference>
<dbReference type="SUPFAM" id="SSF53822">
    <property type="entry name" value="Periplasmic binding protein-like I"/>
    <property type="match status" value="1"/>
</dbReference>
<evidence type="ECO:0000256" key="2">
    <source>
        <dbReference type="ARBA" id="ARBA00007639"/>
    </source>
</evidence>
<keyword evidence="5" id="KW-1185">Reference proteome</keyword>
<reference evidence="4 5" key="1">
    <citation type="submission" date="2020-11" db="EMBL/GenBank/DDBJ databases">
        <title>Taxonomic evaluation of the Bacillus sporothermodurans group of bacteria based on whole genome sequences.</title>
        <authorList>
            <person name="Fiedler G."/>
            <person name="Herbstmann A.-D."/>
            <person name="Doll E."/>
            <person name="Wenning M."/>
            <person name="Brinks E."/>
            <person name="Kabisch J."/>
            <person name="Breitenwieser F."/>
            <person name="Lappann M."/>
            <person name="Boehnlein C."/>
            <person name="Franz C."/>
        </authorList>
    </citation>
    <scope>NUCLEOTIDE SEQUENCE [LARGE SCALE GENOMIC DNA]</scope>
    <source>
        <strain evidence="4 5">JCM 19841</strain>
    </source>
</reference>
<organism evidence="4 5">
    <name type="scientific">Heyndrickxia vini</name>
    <dbReference type="NCBI Taxonomy" id="1476025"/>
    <lineage>
        <taxon>Bacteria</taxon>
        <taxon>Bacillati</taxon>
        <taxon>Bacillota</taxon>
        <taxon>Bacilli</taxon>
        <taxon>Bacillales</taxon>
        <taxon>Bacillaceae</taxon>
        <taxon>Heyndrickxia</taxon>
    </lineage>
</organism>
<dbReference type="InterPro" id="IPR028082">
    <property type="entry name" value="Peripla_BP_I"/>
</dbReference>
<dbReference type="InterPro" id="IPR050555">
    <property type="entry name" value="Bact_Solute-Bind_Prot2"/>
</dbReference>
<evidence type="ECO:0000313" key="5">
    <source>
        <dbReference type="Proteomes" id="UP000595691"/>
    </source>
</evidence>
<evidence type="ECO:0000313" key="4">
    <source>
        <dbReference type="EMBL" id="QQZ09378.1"/>
    </source>
</evidence>
<sequence>MRKITFVALTFVSAILFYFTFASAEKVFRSSWQLPKEIKDEQSQYRIVLVTQELETPFWDKVGKGARDQAKKDGVSLEVWGSYGKNQEDFLKKIEIAIDSKVDGIIVQGLDTDEFKNLTKIKAASHGIPIITVANDVPMGESLRKTYVGSDQYLAGKMIARQLISDMGPSGIVILMYDSQQEYYQKNRLKGIQAILKDYPKVTLKYAPTDNTRDKIIATTKDVMNQMPNVNAFVAINANITEAMVQEISRRSPIKPFYIYSFDDSPESKSQLKQGTLDGMIEQSPATMGSSSVNLMVKWLNNEIVPLNKNGYFTDIRMVKAMNDHD</sequence>
<feature type="domain" description="Periplasmic binding protein" evidence="3">
    <location>
        <begin position="47"/>
        <end position="302"/>
    </location>
</feature>
<dbReference type="Gene3D" id="3.40.50.2300">
    <property type="match status" value="2"/>
</dbReference>
<accession>A0ABX7E0W4</accession>
<comment type="subcellular location">
    <subcellularLocation>
        <location evidence="1">Cell envelope</location>
    </subcellularLocation>
</comment>
<dbReference type="InterPro" id="IPR025997">
    <property type="entry name" value="SBP_2_dom"/>
</dbReference>